<dbReference type="RefSeq" id="WP_313792694.1">
    <property type="nucleotide sequence ID" value="NZ_CP102453.1"/>
</dbReference>
<dbReference type="Pfam" id="PF09659">
    <property type="entry name" value="Cas_Csm6_HEPN"/>
    <property type="match status" value="1"/>
</dbReference>
<name>A0ABY5P389_9LACT</name>
<protein>
    <recommendedName>
        <fullName evidence="1">Csm6 HEPN domain-containing protein</fullName>
    </recommendedName>
</protein>
<evidence type="ECO:0000313" key="2">
    <source>
        <dbReference type="EMBL" id="UUX33191.1"/>
    </source>
</evidence>
<evidence type="ECO:0000259" key="1">
    <source>
        <dbReference type="Pfam" id="PF09659"/>
    </source>
</evidence>
<organism evidence="2 3">
    <name type="scientific">Fundicoccus culcitae</name>
    <dbReference type="NCBI Taxonomy" id="2969821"/>
    <lineage>
        <taxon>Bacteria</taxon>
        <taxon>Bacillati</taxon>
        <taxon>Bacillota</taxon>
        <taxon>Bacilli</taxon>
        <taxon>Lactobacillales</taxon>
        <taxon>Aerococcaceae</taxon>
        <taxon>Fundicoccus</taxon>
    </lineage>
</organism>
<gene>
    <name evidence="2" type="ORF">NRE15_09790</name>
</gene>
<sequence length="281" mass="33243">MSTNTPSELTIQLNLIEHAIKHHQYISIYTFLQQNSHWQDKNTLDLVGLAHAIVKGNLSAIEKLAPLTGYQFLTQPSYIEQRSYNFWHYLTIQLSRQEYADYLRALTPLLVDIYRIIIQRHLLPNLNHYIEPTTKVKEDGEALYRGLQWSQTAIEAKQNMVHRTFQHYYGDRFNYSHYISSSHLLKIIEFNSKDDLLIEKAHDMRNIEKYLRNIVAHEIIYVDDDWIQARVGRSPASIHQLLKDLYHMAGLNDENQWQSLATLDDLLTQRFNERYIELTKD</sequence>
<evidence type="ECO:0000313" key="3">
    <source>
        <dbReference type="Proteomes" id="UP001315967"/>
    </source>
</evidence>
<proteinExistence type="predicted"/>
<reference evidence="2 3" key="1">
    <citation type="submission" date="2022-08" db="EMBL/GenBank/DDBJ databases">
        <title>Aerococcaceae sp. nov isolated from spoiled eye mask.</title>
        <authorList>
            <person name="Zhou G."/>
            <person name="Xie X.-B."/>
            <person name="Shi Q.-S."/>
            <person name="Wang Y.-S."/>
            <person name="Wen X."/>
            <person name="Peng H."/>
            <person name="Yang X.-J."/>
            <person name="Tao H.-B."/>
            <person name="Huang X.-M."/>
        </authorList>
    </citation>
    <scope>NUCLEOTIDE SEQUENCE [LARGE SCALE GENOMIC DNA]</scope>
    <source>
        <strain evidence="3">DM20194951</strain>
    </source>
</reference>
<dbReference type="EMBL" id="CP102453">
    <property type="protein sequence ID" value="UUX33191.1"/>
    <property type="molecule type" value="Genomic_DNA"/>
</dbReference>
<dbReference type="InterPro" id="IPR053941">
    <property type="entry name" value="Csm6_HEPN"/>
</dbReference>
<keyword evidence="3" id="KW-1185">Reference proteome</keyword>
<accession>A0ABY5P389</accession>
<feature type="domain" description="Csm6 HEPN" evidence="1">
    <location>
        <begin position="88"/>
        <end position="249"/>
    </location>
</feature>
<dbReference type="Proteomes" id="UP001315967">
    <property type="component" value="Chromosome"/>
</dbReference>